<feature type="compositionally biased region" description="Basic and acidic residues" evidence="1">
    <location>
        <begin position="42"/>
        <end position="55"/>
    </location>
</feature>
<evidence type="ECO:0000313" key="2">
    <source>
        <dbReference type="EMBL" id="OHY92412.1"/>
    </source>
</evidence>
<organism evidence="2 3">
    <name type="scientific">Aeromonas sobria</name>
    <dbReference type="NCBI Taxonomy" id="646"/>
    <lineage>
        <taxon>Bacteria</taxon>
        <taxon>Pseudomonadati</taxon>
        <taxon>Pseudomonadota</taxon>
        <taxon>Gammaproteobacteria</taxon>
        <taxon>Aeromonadales</taxon>
        <taxon>Aeromonadaceae</taxon>
        <taxon>Aeromonas</taxon>
    </lineage>
</organism>
<dbReference type="Proteomes" id="UP000179934">
    <property type="component" value="Unassembled WGS sequence"/>
</dbReference>
<evidence type="ECO:0000256" key="1">
    <source>
        <dbReference type="SAM" id="MobiDB-lite"/>
    </source>
</evidence>
<name>A0A1S2CUJ7_AERSO</name>
<sequence>MVSRLCGFAGGLIFVKKDIGTLPVEIFKLLGANGPEEDDPGDDHKQDGDGDQDKNYVHERYPGIHLWQASPMVTLFGQGASRYQLEMWPASEAGHICTYLSDGLLIG</sequence>
<reference evidence="2 3" key="1">
    <citation type="submission" date="2016-09" db="EMBL/GenBank/DDBJ databases">
        <title>Draft Genome Sequence of Aeromonas sobria Strain 08005, Isolated from Sick Rana catesbeiana.</title>
        <authorList>
            <person name="Yang Q."/>
        </authorList>
    </citation>
    <scope>NUCLEOTIDE SEQUENCE [LARGE SCALE GENOMIC DNA]</scope>
    <source>
        <strain evidence="2 3">08005</strain>
    </source>
</reference>
<accession>A0A1S2CUJ7</accession>
<comment type="caution">
    <text evidence="2">The sequence shown here is derived from an EMBL/GenBank/DDBJ whole genome shotgun (WGS) entry which is preliminary data.</text>
</comment>
<protein>
    <submittedName>
        <fullName evidence="2">Uncharacterized protein</fullName>
    </submittedName>
</protein>
<dbReference type="AlphaFoldDB" id="A0A1S2CUJ7"/>
<feature type="region of interest" description="Disordered" evidence="1">
    <location>
        <begin position="33"/>
        <end position="55"/>
    </location>
</feature>
<dbReference type="EMBL" id="MKFU01000014">
    <property type="protein sequence ID" value="OHY92412.1"/>
    <property type="molecule type" value="Genomic_DNA"/>
</dbReference>
<gene>
    <name evidence="2" type="ORF">BJD16_13065</name>
</gene>
<proteinExistence type="predicted"/>
<dbReference type="STRING" id="646.BJD16_13065"/>
<evidence type="ECO:0000313" key="3">
    <source>
        <dbReference type="Proteomes" id="UP000179934"/>
    </source>
</evidence>